<evidence type="ECO:0000313" key="2">
    <source>
        <dbReference type="EMBL" id="CAF4498489.1"/>
    </source>
</evidence>
<dbReference type="Proteomes" id="UP000663866">
    <property type="component" value="Unassembled WGS sequence"/>
</dbReference>
<feature type="chain" id="PRO_5032684102" evidence="1">
    <location>
        <begin position="19"/>
        <end position="145"/>
    </location>
</feature>
<sequence length="145" mass="17153">MPVLHILLFFIYCLSIHSDYSLYHTDIHELSDLTFDCLYANLIDDGRETGGSYIHNYHLIPYCRRPDNDKELEQEFHLNNENIAQRISFDELRKRNIPSEQLLAWLAPIDVAEKYEMNNDSSDIFYQCKSPWFGPLCQYKFGHDA</sequence>
<accession>A0A820VAC5</accession>
<feature type="signal peptide" evidence="1">
    <location>
        <begin position="1"/>
        <end position="18"/>
    </location>
</feature>
<feature type="non-terminal residue" evidence="2">
    <location>
        <position position="145"/>
    </location>
</feature>
<reference evidence="2" key="1">
    <citation type="submission" date="2021-02" db="EMBL/GenBank/DDBJ databases">
        <authorList>
            <person name="Nowell W R."/>
        </authorList>
    </citation>
    <scope>NUCLEOTIDE SEQUENCE</scope>
</reference>
<organism evidence="2 3">
    <name type="scientific">Rotaria magnacalcarata</name>
    <dbReference type="NCBI Taxonomy" id="392030"/>
    <lineage>
        <taxon>Eukaryota</taxon>
        <taxon>Metazoa</taxon>
        <taxon>Spiralia</taxon>
        <taxon>Gnathifera</taxon>
        <taxon>Rotifera</taxon>
        <taxon>Eurotatoria</taxon>
        <taxon>Bdelloidea</taxon>
        <taxon>Philodinida</taxon>
        <taxon>Philodinidae</taxon>
        <taxon>Rotaria</taxon>
    </lineage>
</organism>
<comment type="caution">
    <text evidence="2">The sequence shown here is derived from an EMBL/GenBank/DDBJ whole genome shotgun (WGS) entry which is preliminary data.</text>
</comment>
<dbReference type="EMBL" id="CAJOBG010052962">
    <property type="protein sequence ID" value="CAF4498489.1"/>
    <property type="molecule type" value="Genomic_DNA"/>
</dbReference>
<name>A0A820VAC5_9BILA</name>
<proteinExistence type="predicted"/>
<keyword evidence="3" id="KW-1185">Reference proteome</keyword>
<dbReference type="AlphaFoldDB" id="A0A820VAC5"/>
<evidence type="ECO:0000256" key="1">
    <source>
        <dbReference type="SAM" id="SignalP"/>
    </source>
</evidence>
<evidence type="ECO:0000313" key="3">
    <source>
        <dbReference type="Proteomes" id="UP000663866"/>
    </source>
</evidence>
<gene>
    <name evidence="2" type="ORF">OVN521_LOCUS40605</name>
</gene>
<protein>
    <submittedName>
        <fullName evidence="2">Uncharacterized protein</fullName>
    </submittedName>
</protein>
<keyword evidence="1" id="KW-0732">Signal</keyword>